<sequence>MTGGGTEVVRRRDAARTRQRLLDAALKRFAHDGYAATTVRDITDDAGVNVALVNRYFQSKEGLFEACLEAASEELRRIADHAPIPDAIRHVITATGEGRLTDVLLLLLRTSGDERTERMRVGLLRSTSEDLAAAAGWRPDAPEGEQLMLRAQLVLALSVGVATLRVSTGLRPLATASDEDLAGPLRKAVDALLPRP</sequence>
<comment type="caution">
    <text evidence="6">The sequence shown here is derived from an EMBL/GenBank/DDBJ whole genome shotgun (WGS) entry which is preliminary data.</text>
</comment>
<dbReference type="InterPro" id="IPR050109">
    <property type="entry name" value="HTH-type_TetR-like_transc_reg"/>
</dbReference>
<keyword evidence="3" id="KW-0804">Transcription</keyword>
<evidence type="ECO:0000313" key="6">
    <source>
        <dbReference type="EMBL" id="MFB9469355.1"/>
    </source>
</evidence>
<dbReference type="SUPFAM" id="SSF46689">
    <property type="entry name" value="Homeodomain-like"/>
    <property type="match status" value="1"/>
</dbReference>
<dbReference type="InterPro" id="IPR001647">
    <property type="entry name" value="HTH_TetR"/>
</dbReference>
<keyword evidence="7" id="KW-1185">Reference proteome</keyword>
<gene>
    <name evidence="6" type="ORF">ACFFR3_07540</name>
</gene>
<evidence type="ECO:0000259" key="5">
    <source>
        <dbReference type="PROSITE" id="PS50977"/>
    </source>
</evidence>
<evidence type="ECO:0000256" key="4">
    <source>
        <dbReference type="PROSITE-ProRule" id="PRU00335"/>
    </source>
</evidence>
<evidence type="ECO:0000256" key="3">
    <source>
        <dbReference type="ARBA" id="ARBA00023163"/>
    </source>
</evidence>
<dbReference type="PROSITE" id="PS50977">
    <property type="entry name" value="HTH_TETR_2"/>
    <property type="match status" value="1"/>
</dbReference>
<evidence type="ECO:0000313" key="7">
    <source>
        <dbReference type="Proteomes" id="UP001589568"/>
    </source>
</evidence>
<dbReference type="PRINTS" id="PR00455">
    <property type="entry name" value="HTHTETR"/>
</dbReference>
<dbReference type="PANTHER" id="PTHR30055">
    <property type="entry name" value="HTH-TYPE TRANSCRIPTIONAL REGULATOR RUTR"/>
    <property type="match status" value="1"/>
</dbReference>
<dbReference type="InterPro" id="IPR023772">
    <property type="entry name" value="DNA-bd_HTH_TetR-type_CS"/>
</dbReference>
<dbReference type="InterPro" id="IPR036271">
    <property type="entry name" value="Tet_transcr_reg_TetR-rel_C_sf"/>
</dbReference>
<dbReference type="SUPFAM" id="SSF48498">
    <property type="entry name" value="Tetracyclin repressor-like, C-terminal domain"/>
    <property type="match status" value="1"/>
</dbReference>
<organism evidence="6 7">
    <name type="scientific">Nonomuraea salmonea</name>
    <dbReference type="NCBI Taxonomy" id="46181"/>
    <lineage>
        <taxon>Bacteria</taxon>
        <taxon>Bacillati</taxon>
        <taxon>Actinomycetota</taxon>
        <taxon>Actinomycetes</taxon>
        <taxon>Streptosporangiales</taxon>
        <taxon>Streptosporangiaceae</taxon>
        <taxon>Nonomuraea</taxon>
    </lineage>
</organism>
<dbReference type="Pfam" id="PF00440">
    <property type="entry name" value="TetR_N"/>
    <property type="match status" value="1"/>
</dbReference>
<dbReference type="Gene3D" id="1.10.357.10">
    <property type="entry name" value="Tetracycline Repressor, domain 2"/>
    <property type="match status" value="1"/>
</dbReference>
<dbReference type="InterPro" id="IPR009057">
    <property type="entry name" value="Homeodomain-like_sf"/>
</dbReference>
<dbReference type="Pfam" id="PF17920">
    <property type="entry name" value="TetR_C_16"/>
    <property type="match status" value="1"/>
</dbReference>
<reference evidence="6 7" key="1">
    <citation type="submission" date="2024-09" db="EMBL/GenBank/DDBJ databases">
        <authorList>
            <person name="Sun Q."/>
            <person name="Mori K."/>
        </authorList>
    </citation>
    <scope>NUCLEOTIDE SEQUENCE [LARGE SCALE GENOMIC DNA]</scope>
    <source>
        <strain evidence="6 7">JCM 3324</strain>
    </source>
</reference>
<dbReference type="Proteomes" id="UP001589568">
    <property type="component" value="Unassembled WGS sequence"/>
</dbReference>
<proteinExistence type="predicted"/>
<name>A0ABV5NGD2_9ACTN</name>
<accession>A0ABV5NGD2</accession>
<evidence type="ECO:0000256" key="2">
    <source>
        <dbReference type="ARBA" id="ARBA00023125"/>
    </source>
</evidence>
<dbReference type="EMBL" id="JBHMCF010000008">
    <property type="protein sequence ID" value="MFB9469355.1"/>
    <property type="molecule type" value="Genomic_DNA"/>
</dbReference>
<feature type="DNA-binding region" description="H-T-H motif" evidence="4">
    <location>
        <begin position="38"/>
        <end position="57"/>
    </location>
</feature>
<feature type="domain" description="HTH tetR-type" evidence="5">
    <location>
        <begin position="15"/>
        <end position="75"/>
    </location>
</feature>
<protein>
    <submittedName>
        <fullName evidence="6">TetR family transcriptional regulator</fullName>
    </submittedName>
</protein>
<dbReference type="PROSITE" id="PS01081">
    <property type="entry name" value="HTH_TETR_1"/>
    <property type="match status" value="1"/>
</dbReference>
<dbReference type="RefSeq" id="WP_364372730.1">
    <property type="nucleotide sequence ID" value="NZ_JBHMCF010000008.1"/>
</dbReference>
<dbReference type="PANTHER" id="PTHR30055:SF234">
    <property type="entry name" value="HTH-TYPE TRANSCRIPTIONAL REGULATOR BETI"/>
    <property type="match status" value="1"/>
</dbReference>
<evidence type="ECO:0000256" key="1">
    <source>
        <dbReference type="ARBA" id="ARBA00023015"/>
    </source>
</evidence>
<keyword evidence="1" id="KW-0805">Transcription regulation</keyword>
<dbReference type="InterPro" id="IPR041678">
    <property type="entry name" value="TetR_C_16"/>
</dbReference>
<keyword evidence="2 4" id="KW-0238">DNA-binding</keyword>